<dbReference type="Proteomes" id="UP001152799">
    <property type="component" value="Chromosome 2"/>
</dbReference>
<evidence type="ECO:0000313" key="1">
    <source>
        <dbReference type="EMBL" id="CAG9764794.1"/>
    </source>
</evidence>
<protein>
    <submittedName>
        <fullName evidence="1">Uncharacterized protein</fullName>
    </submittedName>
</protein>
<name>A0A9N9QM70_9CUCU</name>
<dbReference type="AlphaFoldDB" id="A0A9N9QM70"/>
<organism evidence="1 2">
    <name type="scientific">Ceutorhynchus assimilis</name>
    <name type="common">cabbage seed weevil</name>
    <dbReference type="NCBI Taxonomy" id="467358"/>
    <lineage>
        <taxon>Eukaryota</taxon>
        <taxon>Metazoa</taxon>
        <taxon>Ecdysozoa</taxon>
        <taxon>Arthropoda</taxon>
        <taxon>Hexapoda</taxon>
        <taxon>Insecta</taxon>
        <taxon>Pterygota</taxon>
        <taxon>Neoptera</taxon>
        <taxon>Endopterygota</taxon>
        <taxon>Coleoptera</taxon>
        <taxon>Polyphaga</taxon>
        <taxon>Cucujiformia</taxon>
        <taxon>Curculionidae</taxon>
        <taxon>Ceutorhynchinae</taxon>
        <taxon>Ceutorhynchus</taxon>
    </lineage>
</organism>
<evidence type="ECO:0000313" key="2">
    <source>
        <dbReference type="Proteomes" id="UP001152799"/>
    </source>
</evidence>
<gene>
    <name evidence="1" type="ORF">CEUTPL_LOCUS5418</name>
</gene>
<dbReference type="EMBL" id="OU892278">
    <property type="protein sequence ID" value="CAG9764794.1"/>
    <property type="molecule type" value="Genomic_DNA"/>
</dbReference>
<accession>A0A9N9QM70</accession>
<keyword evidence="2" id="KW-1185">Reference proteome</keyword>
<proteinExistence type="predicted"/>
<dbReference type="OrthoDB" id="443524at2759"/>
<reference evidence="1" key="1">
    <citation type="submission" date="2022-01" db="EMBL/GenBank/DDBJ databases">
        <authorList>
            <person name="King R."/>
        </authorList>
    </citation>
    <scope>NUCLEOTIDE SEQUENCE</scope>
</reference>
<sequence>MSNAIMNFLRTRTPWRTSFTLRQLSCTTEKLSNEITKMASDNDPDGLNSYLQTANSASKILEIVHENYRKMNDKHSMEALRTIFNLQKDGMCDISKNQLVKHPDFEKICSNIKRYSGVLELNDTIEALKVLNYMAVPTNSTIIQVLLQLIRKNINSLSIAHILYVDFLLRTTEKTPTPLSEALLIALPIVFSLNVKLKMNYDNMQQMIDCLHYAVKHNVDLDIINYIIKQLEKCPVFDASSARSILLSICHLPRDDLYEPLVKKATADLIVDIDHLSIKSMEIIMNKLAHKYTKSYTFYYQEVLLDTVANYIIDHNLGFKRAVGVLRNMARLNHFNQRLLDYTANYIHLNPETEQDAADIYSIVVNMVLTDYRPAHWDNLKSWMSSAKNLATANRREIIWIRFAAALCILDICKIDILSRALNETYVTHILDKGFQSDFENYFAIWQYLTAYKPDLVQLLPSQVNPKNLVKDALRKEVFPLDGALQTAFGGKEFVKTNLFSKLGVQIDHAIIFSNGSPVPFKQSVEFVEDIKLGSPSEQLLLIWAVNNNFYTINTNTLRGLPSKTLTILEETLQCSVLPVNTDNWQEMADFEKIPYLMQKIKDKMNLDINVLESVA</sequence>